<organism evidence="1">
    <name type="scientific">marine sediment metagenome</name>
    <dbReference type="NCBI Taxonomy" id="412755"/>
    <lineage>
        <taxon>unclassified sequences</taxon>
        <taxon>metagenomes</taxon>
        <taxon>ecological metagenomes</taxon>
    </lineage>
</organism>
<evidence type="ECO:0000313" key="1">
    <source>
        <dbReference type="EMBL" id="GAJ18798.1"/>
    </source>
</evidence>
<dbReference type="EMBL" id="BARW01043262">
    <property type="protein sequence ID" value="GAJ18798.1"/>
    <property type="molecule type" value="Genomic_DNA"/>
</dbReference>
<feature type="non-terminal residue" evidence="1">
    <location>
        <position position="38"/>
    </location>
</feature>
<dbReference type="AlphaFoldDB" id="X1UMU6"/>
<proteinExistence type="predicted"/>
<name>X1UMU6_9ZZZZ</name>
<feature type="non-terminal residue" evidence="1">
    <location>
        <position position="1"/>
    </location>
</feature>
<protein>
    <submittedName>
        <fullName evidence="1">Uncharacterized protein</fullName>
    </submittedName>
</protein>
<gene>
    <name evidence="1" type="ORF">S12H4_63494</name>
</gene>
<accession>X1UMU6</accession>
<reference evidence="1" key="1">
    <citation type="journal article" date="2014" name="Front. Microbiol.">
        <title>High frequency of phylogenetically diverse reductive dehalogenase-homologous genes in deep subseafloor sedimentary metagenomes.</title>
        <authorList>
            <person name="Kawai M."/>
            <person name="Futagami T."/>
            <person name="Toyoda A."/>
            <person name="Takaki Y."/>
            <person name="Nishi S."/>
            <person name="Hori S."/>
            <person name="Arai W."/>
            <person name="Tsubouchi T."/>
            <person name="Morono Y."/>
            <person name="Uchiyama I."/>
            <person name="Ito T."/>
            <person name="Fujiyama A."/>
            <person name="Inagaki F."/>
            <person name="Takami H."/>
        </authorList>
    </citation>
    <scope>NUCLEOTIDE SEQUENCE</scope>
    <source>
        <strain evidence="1">Expedition CK06-06</strain>
    </source>
</reference>
<sequence>KIKTELENDVPIRELELAPDEAKTIANYQFLTKGEFRL</sequence>
<comment type="caution">
    <text evidence="1">The sequence shown here is derived from an EMBL/GenBank/DDBJ whole genome shotgun (WGS) entry which is preliminary data.</text>
</comment>